<keyword evidence="2" id="KW-1185">Reference proteome</keyword>
<dbReference type="OrthoDB" id="6448170at2"/>
<comment type="caution">
    <text evidence="1">The sequence shown here is derived from an EMBL/GenBank/DDBJ whole genome shotgun (WGS) entry which is preliminary data.</text>
</comment>
<dbReference type="Proteomes" id="UP000221101">
    <property type="component" value="Unassembled WGS sequence"/>
</dbReference>
<gene>
    <name evidence="1" type="ORF">Xkoz_01640</name>
</gene>
<reference evidence="1 2" key="1">
    <citation type="journal article" date="2017" name="Nat. Microbiol.">
        <title>Natural product diversity associated with the nematode symbionts Photorhabdus and Xenorhabdus.</title>
        <authorList>
            <person name="Tobias N.J."/>
            <person name="Wolff H."/>
            <person name="Djahanschiri B."/>
            <person name="Grundmann F."/>
            <person name="Kronenwerth M."/>
            <person name="Shi Y.M."/>
            <person name="Simonyi S."/>
            <person name="Grun P."/>
            <person name="Shapiro-Ilan D."/>
            <person name="Pidot S.J."/>
            <person name="Stinear T.P."/>
            <person name="Ebersberger I."/>
            <person name="Bode H.B."/>
        </authorList>
    </citation>
    <scope>NUCLEOTIDE SEQUENCE [LARGE SCALE GENOMIC DNA]</scope>
    <source>
        <strain evidence="1 2">DSM 17907</strain>
    </source>
</reference>
<protein>
    <submittedName>
        <fullName evidence="1">Uncharacterized protein</fullName>
    </submittedName>
</protein>
<name>A0A2D0LDR7_9GAMM</name>
<dbReference type="RefSeq" id="WP_099141693.1">
    <property type="nucleotide sequence ID" value="NZ_CAWNOR010000130.1"/>
</dbReference>
<proteinExistence type="predicted"/>
<organism evidence="1 2">
    <name type="scientific">Xenorhabdus kozodoii</name>
    <dbReference type="NCBI Taxonomy" id="351676"/>
    <lineage>
        <taxon>Bacteria</taxon>
        <taxon>Pseudomonadati</taxon>
        <taxon>Pseudomonadota</taxon>
        <taxon>Gammaproteobacteria</taxon>
        <taxon>Enterobacterales</taxon>
        <taxon>Morganellaceae</taxon>
        <taxon>Xenorhabdus</taxon>
    </lineage>
</organism>
<dbReference type="AlphaFoldDB" id="A0A2D0LDR7"/>
<sequence>MNFLRRVSVTEQEFNIIKSNRVLGVAGTYEEGLTDEQLETASQIFIFKHINIECLFDDTTLPITACPGDLVLITMMDECGLIDKSSPRLTIQVEEIYYFINRANSPNEIGINCISHDVI</sequence>
<dbReference type="EMBL" id="NJCX01000009">
    <property type="protein sequence ID" value="PHM73812.1"/>
    <property type="molecule type" value="Genomic_DNA"/>
</dbReference>
<evidence type="ECO:0000313" key="2">
    <source>
        <dbReference type="Proteomes" id="UP000221101"/>
    </source>
</evidence>
<evidence type="ECO:0000313" key="1">
    <source>
        <dbReference type="EMBL" id="PHM73812.1"/>
    </source>
</evidence>
<accession>A0A2D0LDR7</accession>